<dbReference type="Gene3D" id="3.40.630.30">
    <property type="match status" value="1"/>
</dbReference>
<dbReference type="GO" id="GO:0005737">
    <property type="term" value="C:cytoplasm"/>
    <property type="evidence" value="ECO:0007669"/>
    <property type="project" value="TreeGrafter"/>
</dbReference>
<gene>
    <name evidence="6" type="ORF">JHX88_04825</name>
    <name evidence="5" type="ORF">SAMN05421772_106142</name>
</gene>
<dbReference type="Proteomes" id="UP001215549">
    <property type="component" value="Chromosome"/>
</dbReference>
<organism evidence="5 7">
    <name type="scientific">Paracoccus saliphilus</name>
    <dbReference type="NCBI Taxonomy" id="405559"/>
    <lineage>
        <taxon>Bacteria</taxon>
        <taxon>Pseudomonadati</taxon>
        <taxon>Pseudomonadota</taxon>
        <taxon>Alphaproteobacteria</taxon>
        <taxon>Rhodobacterales</taxon>
        <taxon>Paracoccaceae</taxon>
        <taxon>Paracoccus</taxon>
    </lineage>
</organism>
<protein>
    <submittedName>
        <fullName evidence="6">GNAT family N-acetyltransferase</fullName>
    </submittedName>
    <submittedName>
        <fullName evidence="5">[SSU ribosomal protein S5P]-alanine acetyltransferase</fullName>
    </submittedName>
</protein>
<evidence type="ECO:0000313" key="7">
    <source>
        <dbReference type="Proteomes" id="UP000186216"/>
    </source>
</evidence>
<keyword evidence="5" id="KW-0689">Ribosomal protein</keyword>
<dbReference type="RefSeq" id="WP_272848189.1">
    <property type="nucleotide sequence ID" value="NZ_CP067140.1"/>
</dbReference>
<dbReference type="EMBL" id="FTOU01000006">
    <property type="protein sequence ID" value="SIS84632.1"/>
    <property type="molecule type" value="Genomic_DNA"/>
</dbReference>
<dbReference type="GO" id="GO:0005840">
    <property type="term" value="C:ribosome"/>
    <property type="evidence" value="ECO:0007669"/>
    <property type="project" value="UniProtKB-KW"/>
</dbReference>
<dbReference type="InterPro" id="IPR000182">
    <property type="entry name" value="GNAT_dom"/>
</dbReference>
<dbReference type="AlphaFoldDB" id="A0AA45W4G4"/>
<dbReference type="EMBL" id="CP067140">
    <property type="protein sequence ID" value="WCR04076.1"/>
    <property type="molecule type" value="Genomic_DNA"/>
</dbReference>
<evidence type="ECO:0000313" key="5">
    <source>
        <dbReference type="EMBL" id="SIS84632.1"/>
    </source>
</evidence>
<dbReference type="GO" id="GO:0008999">
    <property type="term" value="F:protein-N-terminal-alanine acetyltransferase activity"/>
    <property type="evidence" value="ECO:0007669"/>
    <property type="project" value="TreeGrafter"/>
</dbReference>
<evidence type="ECO:0000256" key="3">
    <source>
        <dbReference type="ARBA" id="ARBA00038502"/>
    </source>
</evidence>
<evidence type="ECO:0000256" key="1">
    <source>
        <dbReference type="ARBA" id="ARBA00022679"/>
    </source>
</evidence>
<dbReference type="Proteomes" id="UP000186216">
    <property type="component" value="Unassembled WGS sequence"/>
</dbReference>
<evidence type="ECO:0000259" key="4">
    <source>
        <dbReference type="Pfam" id="PF13302"/>
    </source>
</evidence>
<dbReference type="InterPro" id="IPR051531">
    <property type="entry name" value="N-acetyltransferase"/>
</dbReference>
<comment type="similarity">
    <text evidence="3">Belongs to the acetyltransferase family. RimJ subfamily.</text>
</comment>
<dbReference type="PANTHER" id="PTHR43792">
    <property type="entry name" value="GNAT FAMILY, PUTATIVE (AFU_ORTHOLOGUE AFUA_3G00765)-RELATED-RELATED"/>
    <property type="match status" value="1"/>
</dbReference>
<dbReference type="SUPFAM" id="SSF55729">
    <property type="entry name" value="Acyl-CoA N-acyltransferases (Nat)"/>
    <property type="match status" value="1"/>
</dbReference>
<feature type="domain" description="N-acetyltransferase" evidence="4">
    <location>
        <begin position="8"/>
        <end position="145"/>
    </location>
</feature>
<keyword evidence="8" id="KW-1185">Reference proteome</keyword>
<accession>A0AA45W4G4</accession>
<keyword evidence="1" id="KW-0808">Transferase</keyword>
<reference evidence="5 7" key="1">
    <citation type="submission" date="2017-01" db="EMBL/GenBank/DDBJ databases">
        <authorList>
            <person name="Varghese N."/>
            <person name="Submissions S."/>
        </authorList>
    </citation>
    <scope>NUCLEOTIDE SEQUENCE [LARGE SCALE GENOMIC DNA]</scope>
    <source>
        <strain evidence="5 7">DSM 18447</strain>
    </source>
</reference>
<evidence type="ECO:0000256" key="2">
    <source>
        <dbReference type="ARBA" id="ARBA00023315"/>
    </source>
</evidence>
<proteinExistence type="inferred from homology"/>
<keyword evidence="2" id="KW-0012">Acyltransferase</keyword>
<dbReference type="Pfam" id="PF13302">
    <property type="entry name" value="Acetyltransf_3"/>
    <property type="match status" value="1"/>
</dbReference>
<evidence type="ECO:0000313" key="6">
    <source>
        <dbReference type="EMBL" id="WCR04076.1"/>
    </source>
</evidence>
<sequence>MTVIESRRISLRLISEEDAPELQAYYMRNARHLEPWEHSRPDGYHTIPEWEKRAKQFAEEISEGHSYRFAARLHGDAEVMAVANFTNVVRGAFLACNLGYSIDARCQGRNLMFEGLSVLIPYVFQEYRLHRIMANYIPENTRSANF</sequence>
<reference evidence="6 8" key="2">
    <citation type="submission" date="2021-01" db="EMBL/GenBank/DDBJ databases">
        <title>Biogeographic distribution of Paracoccus.</title>
        <authorList>
            <person name="Hollensteiner J."/>
            <person name="Leineberger J."/>
            <person name="Brinkhoff T."/>
            <person name="Daniel R."/>
        </authorList>
    </citation>
    <scope>NUCLEOTIDE SEQUENCE [LARGE SCALE GENOMIC DNA]</scope>
    <source>
        <strain evidence="6 8">DSM 18447</strain>
    </source>
</reference>
<name>A0AA45W4G4_9RHOB</name>
<evidence type="ECO:0000313" key="8">
    <source>
        <dbReference type="Proteomes" id="UP001215549"/>
    </source>
</evidence>
<dbReference type="PANTHER" id="PTHR43792:SF8">
    <property type="entry name" value="[RIBOSOMAL PROTEIN US5]-ALANINE N-ACETYLTRANSFERASE"/>
    <property type="match status" value="1"/>
</dbReference>
<dbReference type="InterPro" id="IPR016181">
    <property type="entry name" value="Acyl_CoA_acyltransferase"/>
</dbReference>
<keyword evidence="5" id="KW-0687">Ribonucleoprotein</keyword>